<evidence type="ECO:0000256" key="3">
    <source>
        <dbReference type="ARBA" id="ARBA00023136"/>
    </source>
</evidence>
<dbReference type="PANTHER" id="PTHR30329:SF21">
    <property type="entry name" value="LIPOPROTEIN YIAD-RELATED"/>
    <property type="match status" value="1"/>
</dbReference>
<keyword evidence="4" id="KW-1133">Transmembrane helix</keyword>
<evidence type="ECO:0000256" key="4">
    <source>
        <dbReference type="SAM" id="Phobius"/>
    </source>
</evidence>
<dbReference type="PANTHER" id="PTHR30329">
    <property type="entry name" value="STATOR ELEMENT OF FLAGELLAR MOTOR COMPLEX"/>
    <property type="match status" value="1"/>
</dbReference>
<comment type="subcellular location">
    <subcellularLocation>
        <location evidence="1">Membrane</location>
    </subcellularLocation>
</comment>
<accession>A0ABS8CJ48</accession>
<name>A0ABS8CJ48_9RHOB</name>
<dbReference type="SUPFAM" id="SSF103088">
    <property type="entry name" value="OmpA-like"/>
    <property type="match status" value="1"/>
</dbReference>
<keyword evidence="6" id="KW-0966">Cell projection</keyword>
<evidence type="ECO:0000259" key="5">
    <source>
        <dbReference type="Pfam" id="PF13677"/>
    </source>
</evidence>
<dbReference type="InterPro" id="IPR036737">
    <property type="entry name" value="OmpA-like_sf"/>
</dbReference>
<comment type="caution">
    <text evidence="6">The sequence shown here is derived from an EMBL/GenBank/DDBJ whole genome shotgun (WGS) entry which is preliminary data.</text>
</comment>
<feature type="domain" description="Motility protein B-like N-terminal" evidence="5">
    <location>
        <begin position="13"/>
        <end position="65"/>
    </location>
</feature>
<dbReference type="InterPro" id="IPR050330">
    <property type="entry name" value="Bact_OuterMem_StrucFunc"/>
</dbReference>
<evidence type="ECO:0000256" key="1">
    <source>
        <dbReference type="ARBA" id="ARBA00004370"/>
    </source>
</evidence>
<keyword evidence="2 4" id="KW-0812">Transmembrane</keyword>
<dbReference type="RefSeq" id="WP_226934321.1">
    <property type="nucleotide sequence ID" value="NZ_JACDXX010000004.1"/>
</dbReference>
<keyword evidence="6" id="KW-0969">Cilium</keyword>
<dbReference type="EMBL" id="JACDXX010000004">
    <property type="protein sequence ID" value="MCB5409411.1"/>
    <property type="molecule type" value="Genomic_DNA"/>
</dbReference>
<dbReference type="Proteomes" id="UP001198571">
    <property type="component" value="Unassembled WGS sequence"/>
</dbReference>
<dbReference type="Gene3D" id="3.30.1330.60">
    <property type="entry name" value="OmpA-like domain"/>
    <property type="match status" value="1"/>
</dbReference>
<feature type="transmembrane region" description="Helical" evidence="4">
    <location>
        <begin position="29"/>
        <end position="47"/>
    </location>
</feature>
<evidence type="ECO:0000256" key="2">
    <source>
        <dbReference type="ARBA" id="ARBA00022692"/>
    </source>
</evidence>
<evidence type="ECO:0000313" key="7">
    <source>
        <dbReference type="Proteomes" id="UP001198571"/>
    </source>
</evidence>
<keyword evidence="7" id="KW-1185">Reference proteome</keyword>
<dbReference type="Pfam" id="PF13677">
    <property type="entry name" value="MotB_plug"/>
    <property type="match status" value="1"/>
</dbReference>
<proteinExistence type="predicted"/>
<gene>
    <name evidence="6" type="ORF">H0485_05270</name>
</gene>
<organism evidence="6 7">
    <name type="scientific">Pseudogemmobacter faecipullorum</name>
    <dbReference type="NCBI Taxonomy" id="2755041"/>
    <lineage>
        <taxon>Bacteria</taxon>
        <taxon>Pseudomonadati</taxon>
        <taxon>Pseudomonadota</taxon>
        <taxon>Alphaproteobacteria</taxon>
        <taxon>Rhodobacterales</taxon>
        <taxon>Paracoccaceae</taxon>
        <taxon>Pseudogemmobacter</taxon>
    </lineage>
</organism>
<protein>
    <submittedName>
        <fullName evidence="6">Flagellar motor protein MotB</fullName>
    </submittedName>
</protein>
<dbReference type="InterPro" id="IPR025713">
    <property type="entry name" value="MotB-like_N_dom"/>
</dbReference>
<keyword evidence="6" id="KW-0282">Flagellum</keyword>
<sequence length="274" mass="29970">MATPGNSTIIVKRKRKLSPAAQHGGAWKVAYADFVTAMMAFFLLMWLMNATTEKQRKGLSDYFNPSIPINRVSGGGEDTLDGASLFAEEQRAHNGYGGTAHERGGAGVANAGEEGENGQAELVKKVEQALFERGGESRTMQQMLRHVVTRVTDEGLVIELFDLPDATLFQEDTAHPQPVTIALAQMLAEVLGIVSNQVAVNGHLRRYPLPMALPPGWDLSSARAGMMRGLLQSAGLAELRFQRVTGFADRRPVALDPTVQRNNRIEIVLLRHDR</sequence>
<keyword evidence="3 4" id="KW-0472">Membrane</keyword>
<reference evidence="6 7" key="1">
    <citation type="submission" date="2020-07" db="EMBL/GenBank/DDBJ databases">
        <title>Pseudogemmobacter sp. nov., isolated from poultry manure in Taiwan.</title>
        <authorList>
            <person name="Lin S.-Y."/>
            <person name="Tang Y.-S."/>
            <person name="Young C.-C."/>
        </authorList>
    </citation>
    <scope>NUCLEOTIDE SEQUENCE [LARGE SCALE GENOMIC DNA]</scope>
    <source>
        <strain evidence="6 7">CC-YST710</strain>
    </source>
</reference>
<evidence type="ECO:0000313" key="6">
    <source>
        <dbReference type="EMBL" id="MCB5409411.1"/>
    </source>
</evidence>